<name>A0A212PP05_COWPX</name>
<organismHost>
    <name type="scientific">Myodes glareolus</name>
    <name type="common">Bank vole</name>
    <name type="synonym">Clethrionomys glareolus</name>
    <dbReference type="NCBI Taxonomy" id="447135"/>
</organismHost>
<dbReference type="InterPro" id="IPR038461">
    <property type="entry name" value="Schlafen_AlbA_2_dom_sf"/>
</dbReference>
<comment type="domain">
    <text evidence="4">The substrate binding site is formed by the N-terminus of a monomer and the C-terminus of the opposite monomer.</text>
</comment>
<organismHost>
    <name type="scientific">Mus musculus</name>
    <name type="common">Mouse</name>
    <dbReference type="NCBI Taxonomy" id="10090"/>
</organismHost>
<feature type="site" description="Substrate binding" evidence="4">
    <location>
        <position position="211"/>
    </location>
</feature>
<dbReference type="InterPro" id="IPR006853">
    <property type="entry name" value="Poxin_vir"/>
</dbReference>
<dbReference type="GO" id="GO:0061507">
    <property type="term" value="F:2',3'-cyclic GMP-AMP binding"/>
    <property type="evidence" value="ECO:0007669"/>
    <property type="project" value="UniProtKB-UniRule"/>
</dbReference>
<organismHost>
    <name type="scientific">Loxodonta africana</name>
    <name type="common">African elephant</name>
    <dbReference type="NCBI Taxonomy" id="9785"/>
</organismHost>
<dbReference type="GO" id="GO:0004518">
    <property type="term" value="F:nuclease activity"/>
    <property type="evidence" value="ECO:0007669"/>
    <property type="project" value="UniProtKB-UniRule"/>
</dbReference>
<dbReference type="InterPro" id="IPR029684">
    <property type="entry name" value="Schlafen"/>
</dbReference>
<feature type="domain" description="Schlafen AlbA-2" evidence="5">
    <location>
        <begin position="401"/>
        <end position="518"/>
    </location>
</feature>
<feature type="site" description="Substrate binding" evidence="4">
    <location>
        <position position="87"/>
    </location>
</feature>
<gene>
    <name evidence="7" type="primary">CPXV197</name>
</gene>
<comment type="subunit">
    <text evidence="4">Homodimer.</text>
</comment>
<dbReference type="PANTHER" id="PTHR12155:SF2">
    <property type="entry name" value="RIBONUCLEASE SLFN12"/>
    <property type="match status" value="1"/>
</dbReference>
<dbReference type="Proteomes" id="UP000276358">
    <property type="component" value="Segment"/>
</dbReference>
<organismHost>
    <name type="scientific">Apodemus sylvaticus</name>
    <name type="common">European woodmouse</name>
    <dbReference type="NCBI Taxonomy" id="10129"/>
</organismHost>
<evidence type="ECO:0000256" key="2">
    <source>
        <dbReference type="ARBA" id="ARBA00022801"/>
    </source>
</evidence>
<dbReference type="InterPro" id="IPR031450">
    <property type="entry name" value="Poxin-SLFN/SLFN_N"/>
</dbReference>
<comment type="catalytic activity">
    <reaction evidence="3">
        <text>2',3'-cGAMP + H2O = Gp(2'-5')Ap(3') + H(+)</text>
        <dbReference type="Rhea" id="RHEA:59472"/>
        <dbReference type="ChEBI" id="CHEBI:15377"/>
        <dbReference type="ChEBI" id="CHEBI:15378"/>
        <dbReference type="ChEBI" id="CHEBI:143093"/>
        <dbReference type="ChEBI" id="CHEBI:143098"/>
    </reaction>
    <physiologicalReaction direction="left-to-right" evidence="3">
        <dbReference type="Rhea" id="RHEA:59473"/>
    </physiologicalReaction>
</comment>
<evidence type="ECO:0000256" key="3">
    <source>
        <dbReference type="ARBA" id="ARBA00023932"/>
    </source>
</evidence>
<evidence type="ECO:0000313" key="7">
    <source>
        <dbReference type="EMBL" id="SNB48651.1"/>
    </source>
</evidence>
<comment type="function">
    <text evidence="4">Nuclease that is responsible for viral evasion of host cGAS-STING innate immunity. Cleaves 2',3'-cGAMP which is produced by host cGAS following recognition of cytosolic DNA and blocks the subsequent 2',3'-cGAMP-mediated activation of TMEM173/STING, which normally spreads to adjacent cells and activates the interferon and NF-kappa-B immune responses.</text>
</comment>
<feature type="active site" description="Proton donor" evidence="4">
    <location>
        <position position="44"/>
    </location>
</feature>
<keyword evidence="1 4" id="KW-0540">Nuclease</keyword>
<dbReference type="HAMAP" id="MF_04143">
    <property type="entry name" value="Poxins"/>
    <property type="match status" value="1"/>
</dbReference>
<accession>A0A212PP05</accession>
<reference evidence="7" key="1">
    <citation type="submission" date="2017-06" db="EMBL/GenBank/DDBJ databases">
        <authorList>
            <person name="Kim H.J."/>
            <person name="Triplett B.A."/>
        </authorList>
    </citation>
    <scope>NUCLEOTIDE SEQUENCE</scope>
    <source>
        <strain evidence="7">Ger/2015/Cat1</strain>
    </source>
</reference>
<feature type="site" description="Substrate binding" evidence="4">
    <location>
        <position position="196"/>
    </location>
</feature>
<feature type="site" description="Substrate binding" evidence="4">
    <location>
        <position position="213"/>
    </location>
</feature>
<feature type="active site" description="Proton acceptor; shared with catalytic histidine of dimeric partner" evidence="4">
    <location>
        <position position="169"/>
    </location>
</feature>
<organismHost>
    <name type="scientific">Bos taurus</name>
    <name type="common">Bovine</name>
    <dbReference type="NCBI Taxonomy" id="9913"/>
</organismHost>
<dbReference type="PANTHER" id="PTHR12155">
    <property type="entry name" value="SCHLAFEN"/>
    <property type="match status" value="1"/>
</dbReference>
<organismHost>
    <name type="scientific">Microtus agrestis</name>
    <name type="common">Short-tailed field vole</name>
    <dbReference type="NCBI Taxonomy" id="29092"/>
</organismHost>
<dbReference type="Pfam" id="PF17057">
    <property type="entry name" value="B3R"/>
    <property type="match status" value="1"/>
</dbReference>
<organismHost>
    <name type="scientific">Felis catus</name>
    <name type="common">Cat</name>
    <name type="synonym">Felis silvestris catus</name>
    <dbReference type="NCBI Taxonomy" id="9685"/>
</organismHost>
<evidence type="ECO:0000259" key="6">
    <source>
        <dbReference type="Pfam" id="PF17057"/>
    </source>
</evidence>
<sequence>MELCKIFVDKKIKNNLVIITLASATENMAMFYAHAFGGYDENLHAFPGISSTVANDVRKYSVVSVYNKKYKIVKNKYMWCYSQVNKRYIGALLPMFECNEYLQIGDPIHDLEGNQISIVTYRNKNYYALSGIGYESLDVCLEGVGIHHHTLEAGNAVYGKVQHDYYTIKEKAKEMNSLSPGPIIDYHVWIGDCVCQVTAVDVHGKEIMRMRFKRGAVLPIPNLVKVKVGEENDTVNLSTSISALLNSGGGTIEVTSKEERVDYVLMKRLESIRHLWSVVYDHFDVVNGKERCYVHMHSSNQSPMLSTVKTNLYMKTMGACLQMDYMEALEYLSELKESGGRSPRPELPEFEYPDGVEDAGSIERFAEEFFSRSELQAGEPVKFGNSINVKHTSVSSKQLRTRIRQQLPSILSSFANTDGGYLFIGVDNNTHKVVGFTVGQDYLKLVESDIEKYIKRLRVVHFCEKKEDIKYACRFIKVYKPGEETTSTYVCAIKVERCCCAVFADWPESWYMDTSGSMKKYSPDEWVSHIKF</sequence>
<feature type="active site" description="Shared with catalytic histidine of dimeric partner" evidence="4">
    <location>
        <position position="165"/>
    </location>
</feature>
<dbReference type="GO" id="GO:0016787">
    <property type="term" value="F:hydrolase activity"/>
    <property type="evidence" value="ECO:0007669"/>
    <property type="project" value="UniProtKB-KW"/>
</dbReference>
<protein>
    <submittedName>
        <fullName evidence="7">CPXV197 protein</fullName>
    </submittedName>
</protein>
<evidence type="ECO:0000259" key="5">
    <source>
        <dbReference type="Pfam" id="PF04326"/>
    </source>
</evidence>
<feature type="site" description="Substrate binding" evidence="4">
    <location>
        <position position="176"/>
    </location>
</feature>
<dbReference type="Pfam" id="PF04766">
    <property type="entry name" value="Baculo_p26"/>
    <property type="match status" value="1"/>
</dbReference>
<organismHost>
    <name type="scientific">Homo sapiens</name>
    <name type="common">Human</name>
    <dbReference type="NCBI Taxonomy" id="9606"/>
</organismHost>
<organism evidence="7">
    <name type="scientific">Cowpox virus</name>
    <name type="common">CPV</name>
    <dbReference type="NCBI Taxonomy" id="10243"/>
    <lineage>
        <taxon>Viruses</taxon>
        <taxon>Varidnaviria</taxon>
        <taxon>Bamfordvirae</taxon>
        <taxon>Nucleocytoviricota</taxon>
        <taxon>Pokkesviricetes</taxon>
        <taxon>Chitovirales</taxon>
        <taxon>Poxviridae</taxon>
        <taxon>Chordopoxvirinae</taxon>
        <taxon>Orthopoxvirus</taxon>
        <taxon>Orthopoxvirus cowpox</taxon>
    </lineage>
</organism>
<dbReference type="GO" id="GO:0052170">
    <property type="term" value="P:symbiont-mediated suppression of host innate immune response"/>
    <property type="evidence" value="ECO:0007669"/>
    <property type="project" value="UniProtKB-UniRule"/>
</dbReference>
<dbReference type="Pfam" id="PF04326">
    <property type="entry name" value="SLFN_AlbA_2"/>
    <property type="match status" value="1"/>
</dbReference>
<feature type="site" description="Substrate binding" evidence="4">
    <location>
        <position position="132"/>
    </location>
</feature>
<keyword evidence="2 4" id="KW-0378">Hydrolase</keyword>
<evidence type="ECO:0000256" key="4">
    <source>
        <dbReference type="HAMAP-Rule" id="MF_04143"/>
    </source>
</evidence>
<feature type="site" description="Substrate binding" evidence="4">
    <location>
        <position position="209"/>
    </location>
</feature>
<evidence type="ECO:0000256" key="1">
    <source>
        <dbReference type="ARBA" id="ARBA00022722"/>
    </source>
</evidence>
<dbReference type="EMBL" id="LT896724">
    <property type="protein sequence ID" value="SNB48651.1"/>
    <property type="molecule type" value="Genomic_DNA"/>
</dbReference>
<proteinExistence type="inferred from homology"/>
<dbReference type="Gene3D" id="3.30.950.30">
    <property type="entry name" value="Schlafen, AAA domain"/>
    <property type="match status" value="1"/>
</dbReference>
<dbReference type="InterPro" id="IPR007421">
    <property type="entry name" value="Schlafen_AlbA_2_dom"/>
</dbReference>
<feature type="domain" description="Poxin-Schlafen/Schlafen-like N-terminal" evidence="6">
    <location>
        <begin position="271"/>
        <end position="383"/>
    </location>
</feature>